<dbReference type="Gene3D" id="3.30.300.30">
    <property type="match status" value="1"/>
</dbReference>
<protein>
    <recommendedName>
        <fullName evidence="3">AMP-binding enzyme C-terminal domain-containing protein</fullName>
    </recommendedName>
</protein>
<dbReference type="SUPFAM" id="SSF56801">
    <property type="entry name" value="Acetyl-CoA synthetase-like"/>
    <property type="match status" value="1"/>
</dbReference>
<accession>A0ABP5ZFN1</accession>
<evidence type="ECO:0000256" key="1">
    <source>
        <dbReference type="ARBA" id="ARBA00006432"/>
    </source>
</evidence>
<reference evidence="5" key="1">
    <citation type="journal article" date="2019" name="Int. J. Syst. Evol. Microbiol.">
        <title>The Global Catalogue of Microorganisms (GCM) 10K type strain sequencing project: providing services to taxonomists for standard genome sequencing and annotation.</title>
        <authorList>
            <consortium name="The Broad Institute Genomics Platform"/>
            <consortium name="The Broad Institute Genome Sequencing Center for Infectious Disease"/>
            <person name="Wu L."/>
            <person name="Ma J."/>
        </authorList>
    </citation>
    <scope>NUCLEOTIDE SEQUENCE [LARGE SCALE GENOMIC DNA]</scope>
    <source>
        <strain evidence="5">JCM 6307</strain>
    </source>
</reference>
<organism evidence="4 5">
    <name type="scientific">Streptomyces thermolineatus</name>
    <dbReference type="NCBI Taxonomy" id="44033"/>
    <lineage>
        <taxon>Bacteria</taxon>
        <taxon>Bacillati</taxon>
        <taxon>Actinomycetota</taxon>
        <taxon>Actinomycetes</taxon>
        <taxon>Kitasatosporales</taxon>
        <taxon>Streptomycetaceae</taxon>
        <taxon>Streptomyces</taxon>
    </lineage>
</organism>
<feature type="domain" description="AMP-binding enzyme C-terminal" evidence="3">
    <location>
        <begin position="1"/>
        <end position="49"/>
    </location>
</feature>
<dbReference type="InterPro" id="IPR025110">
    <property type="entry name" value="AMP-bd_C"/>
</dbReference>
<evidence type="ECO:0000259" key="3">
    <source>
        <dbReference type="Pfam" id="PF13193"/>
    </source>
</evidence>
<evidence type="ECO:0000256" key="2">
    <source>
        <dbReference type="ARBA" id="ARBA00022598"/>
    </source>
</evidence>
<sequence length="72" mass="7670">MPKAFVVPRPGSGLTGQQVVEHVAARVAPYKKVRAVEFVDAVPKAASGKILRRELRARQAGTPAVPAPRQGE</sequence>
<keyword evidence="5" id="KW-1185">Reference proteome</keyword>
<proteinExistence type="inferred from homology"/>
<keyword evidence="2" id="KW-0436">Ligase</keyword>
<dbReference type="PANTHER" id="PTHR24096:SF149">
    <property type="entry name" value="AMP-BINDING DOMAIN-CONTAINING PROTEIN-RELATED"/>
    <property type="match status" value="1"/>
</dbReference>
<name>A0ABP5ZFN1_9ACTN</name>
<dbReference type="Pfam" id="PF13193">
    <property type="entry name" value="AMP-binding_C"/>
    <property type="match status" value="1"/>
</dbReference>
<gene>
    <name evidence="4" type="ORF">GCM10010406_36450</name>
</gene>
<dbReference type="InterPro" id="IPR045851">
    <property type="entry name" value="AMP-bd_C_sf"/>
</dbReference>
<evidence type="ECO:0000313" key="5">
    <source>
        <dbReference type="Proteomes" id="UP001501358"/>
    </source>
</evidence>
<comment type="caution">
    <text evidence="4">The sequence shown here is derived from an EMBL/GenBank/DDBJ whole genome shotgun (WGS) entry which is preliminary data.</text>
</comment>
<dbReference type="EMBL" id="BAAATA010000022">
    <property type="protein sequence ID" value="GAA2496781.1"/>
    <property type="molecule type" value="Genomic_DNA"/>
</dbReference>
<evidence type="ECO:0000313" key="4">
    <source>
        <dbReference type="EMBL" id="GAA2496781.1"/>
    </source>
</evidence>
<dbReference type="Proteomes" id="UP001501358">
    <property type="component" value="Unassembled WGS sequence"/>
</dbReference>
<comment type="similarity">
    <text evidence="1">Belongs to the ATP-dependent AMP-binding enzyme family.</text>
</comment>
<dbReference type="PANTHER" id="PTHR24096">
    <property type="entry name" value="LONG-CHAIN-FATTY-ACID--COA LIGASE"/>
    <property type="match status" value="1"/>
</dbReference>